<proteinExistence type="inferred from homology"/>
<feature type="repeat" description="PPR" evidence="3">
    <location>
        <begin position="213"/>
        <end position="243"/>
    </location>
</feature>
<dbReference type="PROSITE" id="PS51375">
    <property type="entry name" value="PPR"/>
    <property type="match status" value="5"/>
</dbReference>
<dbReference type="Proteomes" id="UP001054252">
    <property type="component" value="Unassembled WGS sequence"/>
</dbReference>
<feature type="repeat" description="PPR" evidence="3">
    <location>
        <begin position="151"/>
        <end position="185"/>
    </location>
</feature>
<sequence length="527" mass="58447">MWGSIALWGWQGKSIGREHPFCCLMNDFWFPGDNLSYAHHLFGQLPSCKNQYLWTSLIRSHVIHAQFSLSIRLYSKMQREGVLPSEFTFSSVLNACARIPAILEGKQVHGRVVKSSFFTNRIVQTALLDMYAKCGCLVDAQNLFDVMCDKDVVAWTAMICGYTKVGMMQKAMSLFDCMGERNVVTWTAMVAGYANSGDMKAAKELYDMMWVKNSITWVAMIAGYGKCGDVSEAKRVFDDIVAPDATCWAAMLACYAQNGYAREAIDMYMEMGNENVKITDVAMVGAISACTQLEDVEMAKRLTKNMEKGCCDRTLFLSNAFIHMHAKCGCMDQAWKEFNTMKERDVVSYGAMITALADNGETEEALNLFSKMQKEGIKPNQITFIGALSACSHAGLIEEGCKLFNLMTRVLGIKPLSQHLTCMVVLLGMTGQLKNAYNLIMEYKGVSDAGTWGALLGACKVHGNTQLGEIAASHLFEIEPQSAGNYVVLANTYASLDRWGDAERVRKMIGGRGNRKFPGCSWVSIIK</sequence>
<dbReference type="GO" id="GO:0009451">
    <property type="term" value="P:RNA modification"/>
    <property type="evidence" value="ECO:0007669"/>
    <property type="project" value="InterPro"/>
</dbReference>
<dbReference type="NCBIfam" id="TIGR00756">
    <property type="entry name" value="PPR"/>
    <property type="match status" value="6"/>
</dbReference>
<evidence type="ECO:0000256" key="2">
    <source>
        <dbReference type="ARBA" id="ARBA00061659"/>
    </source>
</evidence>
<dbReference type="InterPro" id="IPR002885">
    <property type="entry name" value="PPR_rpt"/>
</dbReference>
<dbReference type="PANTHER" id="PTHR47926:SF523">
    <property type="entry name" value="DYW DOMAIN-CONTAINING PROTEIN"/>
    <property type="match status" value="1"/>
</dbReference>
<dbReference type="Pfam" id="PF20431">
    <property type="entry name" value="E_motif"/>
    <property type="match status" value="1"/>
</dbReference>
<evidence type="ECO:0008006" key="6">
    <source>
        <dbReference type="Google" id="ProtNLM"/>
    </source>
</evidence>
<keyword evidence="5" id="KW-1185">Reference proteome</keyword>
<keyword evidence="1" id="KW-0677">Repeat</keyword>
<dbReference type="Gene3D" id="1.25.40.10">
    <property type="entry name" value="Tetratricopeptide repeat domain"/>
    <property type="match status" value="3"/>
</dbReference>
<feature type="repeat" description="PPR" evidence="3">
    <location>
        <begin position="244"/>
        <end position="278"/>
    </location>
</feature>
<dbReference type="Pfam" id="PF13041">
    <property type="entry name" value="PPR_2"/>
    <property type="match status" value="2"/>
</dbReference>
<evidence type="ECO:0000313" key="5">
    <source>
        <dbReference type="Proteomes" id="UP001054252"/>
    </source>
</evidence>
<gene>
    <name evidence="4" type="ORF">SLEP1_g13446</name>
</gene>
<evidence type="ECO:0000256" key="1">
    <source>
        <dbReference type="ARBA" id="ARBA00022737"/>
    </source>
</evidence>
<feature type="repeat" description="PPR" evidence="3">
    <location>
        <begin position="345"/>
        <end position="379"/>
    </location>
</feature>
<dbReference type="AlphaFoldDB" id="A0AAV5IRB5"/>
<reference evidence="4 5" key="1">
    <citation type="journal article" date="2021" name="Commun. Biol.">
        <title>The genome of Shorea leprosula (Dipterocarpaceae) highlights the ecological relevance of drought in aseasonal tropical rainforests.</title>
        <authorList>
            <person name="Ng K.K.S."/>
            <person name="Kobayashi M.J."/>
            <person name="Fawcett J.A."/>
            <person name="Hatakeyama M."/>
            <person name="Paape T."/>
            <person name="Ng C.H."/>
            <person name="Ang C.C."/>
            <person name="Tnah L.H."/>
            <person name="Lee C.T."/>
            <person name="Nishiyama T."/>
            <person name="Sese J."/>
            <person name="O'Brien M.J."/>
            <person name="Copetti D."/>
            <person name="Mohd Noor M.I."/>
            <person name="Ong R.C."/>
            <person name="Putra M."/>
            <person name="Sireger I.Z."/>
            <person name="Indrioko S."/>
            <person name="Kosugi Y."/>
            <person name="Izuno A."/>
            <person name="Isagi Y."/>
            <person name="Lee S.L."/>
            <person name="Shimizu K.K."/>
        </authorList>
    </citation>
    <scope>NUCLEOTIDE SEQUENCE [LARGE SCALE GENOMIC DNA]</scope>
    <source>
        <strain evidence="4">214</strain>
    </source>
</reference>
<organism evidence="4 5">
    <name type="scientific">Rubroshorea leprosula</name>
    <dbReference type="NCBI Taxonomy" id="152421"/>
    <lineage>
        <taxon>Eukaryota</taxon>
        <taxon>Viridiplantae</taxon>
        <taxon>Streptophyta</taxon>
        <taxon>Embryophyta</taxon>
        <taxon>Tracheophyta</taxon>
        <taxon>Spermatophyta</taxon>
        <taxon>Magnoliopsida</taxon>
        <taxon>eudicotyledons</taxon>
        <taxon>Gunneridae</taxon>
        <taxon>Pentapetalae</taxon>
        <taxon>rosids</taxon>
        <taxon>malvids</taxon>
        <taxon>Malvales</taxon>
        <taxon>Dipterocarpaceae</taxon>
        <taxon>Rubroshorea</taxon>
    </lineage>
</organism>
<dbReference type="FunFam" id="1.25.40.10:FF:001214">
    <property type="entry name" value="Pentatricopeptide repeat-containing protein At2g20540"/>
    <property type="match status" value="1"/>
</dbReference>
<dbReference type="FunFam" id="1.25.40.10:FF:000090">
    <property type="entry name" value="Pentatricopeptide repeat-containing protein, chloroplastic"/>
    <property type="match status" value="1"/>
</dbReference>
<comment type="caution">
    <text evidence="4">The sequence shown here is derived from an EMBL/GenBank/DDBJ whole genome shotgun (WGS) entry which is preliminary data.</text>
</comment>
<dbReference type="EMBL" id="BPVZ01000016">
    <property type="protein sequence ID" value="GKV00823.1"/>
    <property type="molecule type" value="Genomic_DNA"/>
</dbReference>
<dbReference type="InterPro" id="IPR046848">
    <property type="entry name" value="E_motif"/>
</dbReference>
<evidence type="ECO:0000256" key="3">
    <source>
        <dbReference type="PROSITE-ProRule" id="PRU00708"/>
    </source>
</evidence>
<name>A0AAV5IRB5_9ROSI</name>
<dbReference type="InterPro" id="IPR011990">
    <property type="entry name" value="TPR-like_helical_dom_sf"/>
</dbReference>
<dbReference type="GO" id="GO:0003723">
    <property type="term" value="F:RNA binding"/>
    <property type="evidence" value="ECO:0007669"/>
    <property type="project" value="InterPro"/>
</dbReference>
<dbReference type="InterPro" id="IPR046960">
    <property type="entry name" value="PPR_At4g14850-like_plant"/>
</dbReference>
<evidence type="ECO:0000313" key="4">
    <source>
        <dbReference type="EMBL" id="GKV00823.1"/>
    </source>
</evidence>
<feature type="repeat" description="PPR" evidence="3">
    <location>
        <begin position="50"/>
        <end position="84"/>
    </location>
</feature>
<dbReference type="PANTHER" id="PTHR47926">
    <property type="entry name" value="PENTATRICOPEPTIDE REPEAT-CONTAINING PROTEIN"/>
    <property type="match status" value="1"/>
</dbReference>
<accession>A0AAV5IRB5</accession>
<comment type="similarity">
    <text evidence="2">Belongs to the PPR family. PCMP-E subfamily.</text>
</comment>
<dbReference type="Pfam" id="PF01535">
    <property type="entry name" value="PPR"/>
    <property type="match status" value="5"/>
</dbReference>
<protein>
    <recommendedName>
        <fullName evidence="6">Pentatricopeptide repeat-containing protein</fullName>
    </recommendedName>
</protein>